<dbReference type="Gene3D" id="1.20.1250.20">
    <property type="entry name" value="MFS general substrate transporter like domains"/>
    <property type="match status" value="2"/>
</dbReference>
<feature type="transmembrane region" description="Helical" evidence="7">
    <location>
        <begin position="278"/>
        <end position="295"/>
    </location>
</feature>
<dbReference type="AlphaFoldDB" id="A0A0B2UFL9"/>
<dbReference type="STRING" id="1354746.A0A0B2UFL9"/>
<dbReference type="EMBL" id="JOKQ01000004">
    <property type="protein sequence ID" value="KHN69871.1"/>
    <property type="molecule type" value="Genomic_DNA"/>
</dbReference>
<feature type="transmembrane region" description="Helical" evidence="7">
    <location>
        <begin position="31"/>
        <end position="57"/>
    </location>
</feature>
<dbReference type="VEuPathDB" id="MicrosporidiaDB:M896_040660"/>
<name>A0A0B2UFL9_9MICR</name>
<evidence type="ECO:0000256" key="2">
    <source>
        <dbReference type="ARBA" id="ARBA00010992"/>
    </source>
</evidence>
<keyword evidence="9" id="KW-0762">Sugar transport</keyword>
<keyword evidence="10" id="KW-1185">Reference proteome</keyword>
<evidence type="ECO:0000256" key="7">
    <source>
        <dbReference type="SAM" id="Phobius"/>
    </source>
</evidence>
<evidence type="ECO:0000313" key="10">
    <source>
        <dbReference type="Proteomes" id="UP000031056"/>
    </source>
</evidence>
<dbReference type="PANTHER" id="PTHR23503:SF8">
    <property type="entry name" value="FACILITATED GLUCOSE TRANSPORTER PROTEIN 1"/>
    <property type="match status" value="1"/>
</dbReference>
<evidence type="ECO:0000313" key="9">
    <source>
        <dbReference type="EMBL" id="KHN69871.1"/>
    </source>
</evidence>
<dbReference type="GO" id="GO:0016020">
    <property type="term" value="C:membrane"/>
    <property type="evidence" value="ECO:0007669"/>
    <property type="project" value="UniProtKB-SubCell"/>
</dbReference>
<evidence type="ECO:0000259" key="8">
    <source>
        <dbReference type="PROSITE" id="PS50850"/>
    </source>
</evidence>
<dbReference type="PRINTS" id="PR00171">
    <property type="entry name" value="SUGRTRNSPORT"/>
</dbReference>
<dbReference type="RefSeq" id="XP_014563913.1">
    <property type="nucleotide sequence ID" value="XM_014708427.1"/>
</dbReference>
<comment type="subcellular location">
    <subcellularLocation>
        <location evidence="1">Membrane</location>
        <topology evidence="1">Multi-pass membrane protein</topology>
    </subcellularLocation>
</comment>
<dbReference type="GO" id="GO:0015149">
    <property type="term" value="F:hexose transmembrane transporter activity"/>
    <property type="evidence" value="ECO:0007669"/>
    <property type="project" value="TreeGrafter"/>
</dbReference>
<dbReference type="Pfam" id="PF00083">
    <property type="entry name" value="Sugar_tr"/>
    <property type="match status" value="2"/>
</dbReference>
<dbReference type="FunCoup" id="A0A0B2UFL9">
    <property type="interactions" value="106"/>
</dbReference>
<keyword evidence="3" id="KW-0813">Transport</keyword>
<keyword evidence="5 7" id="KW-1133">Transmembrane helix</keyword>
<sequence length="419" mass="46554">MEITSDSIKNQAWHLKSRNNSTVEKQSMSNAVYYSSVVASMSSMLFGVSLTIMGSMHSRVMSVWSSTMNDAEMDTRWGHTSGAIFLGCLVSNIAINMYKPNFKMTLRMNNFLYALGYLSFLISQSFVLVFFGRFILGLASGIACAVVSPYISMIAPEKNRGFLLSFHSLGIIVGITLGNVLACINGMRTWWIPSCIAIIIASLNFIVLNGVRDPRLSRSEASKSVIDLLEKRCAKRSIFLAVLVHISQHLSGVDYITLFLRDLFSNGKYMYSADTMTILASLFSVFTTIIFANYVDKVGRKPMIIISSMVISISTTMLTMNMYPAIAALLFMLGYNLGLSSIPWFITAEIFPLSYSSPAGLLAVSLNWISAYGILAIFYPLHKAHGNIVFSFYTVCMLVFIGLIICFFKETRNRTPGFQ</sequence>
<dbReference type="InterPro" id="IPR020846">
    <property type="entry name" value="MFS_dom"/>
</dbReference>
<dbReference type="OrthoDB" id="2196240at2759"/>
<organism evidence="9 10">
    <name type="scientific">Ordospora colligata OC4</name>
    <dbReference type="NCBI Taxonomy" id="1354746"/>
    <lineage>
        <taxon>Eukaryota</taxon>
        <taxon>Fungi</taxon>
        <taxon>Fungi incertae sedis</taxon>
        <taxon>Microsporidia</taxon>
        <taxon>Ordosporidae</taxon>
        <taxon>Ordospora</taxon>
    </lineage>
</organism>
<feature type="transmembrane region" description="Helical" evidence="7">
    <location>
        <begin position="326"/>
        <end position="347"/>
    </location>
</feature>
<feature type="transmembrane region" description="Helical" evidence="7">
    <location>
        <begin position="238"/>
        <end position="258"/>
    </location>
</feature>
<evidence type="ECO:0000256" key="5">
    <source>
        <dbReference type="ARBA" id="ARBA00022989"/>
    </source>
</evidence>
<reference evidence="9 10" key="1">
    <citation type="journal article" date="2014" name="MBio">
        <title>The Ordospora colligata genome; evolution of extreme reduction in microsporidia and host-to-parasite horizontal gene transfer.</title>
        <authorList>
            <person name="Pombert J.-F."/>
            <person name="Haag K.L."/>
            <person name="Beidas S."/>
            <person name="Ebert D."/>
            <person name="Keeling P.J."/>
        </authorList>
    </citation>
    <scope>NUCLEOTIDE SEQUENCE [LARGE SCALE GENOMIC DNA]</scope>
    <source>
        <strain evidence="9 10">OC4</strain>
    </source>
</reference>
<evidence type="ECO:0000256" key="1">
    <source>
        <dbReference type="ARBA" id="ARBA00004141"/>
    </source>
</evidence>
<dbReference type="SUPFAM" id="SSF103473">
    <property type="entry name" value="MFS general substrate transporter"/>
    <property type="match status" value="1"/>
</dbReference>
<dbReference type="InterPro" id="IPR005828">
    <property type="entry name" value="MFS_sugar_transport-like"/>
</dbReference>
<dbReference type="InterPro" id="IPR003663">
    <property type="entry name" value="Sugar/inositol_transpt"/>
</dbReference>
<feature type="transmembrane region" description="Helical" evidence="7">
    <location>
        <begin position="388"/>
        <end position="408"/>
    </location>
</feature>
<feature type="transmembrane region" description="Helical" evidence="7">
    <location>
        <begin position="190"/>
        <end position="211"/>
    </location>
</feature>
<comment type="caution">
    <text evidence="9">The sequence shown here is derived from an EMBL/GenBank/DDBJ whole genome shotgun (WGS) entry which is preliminary data.</text>
</comment>
<evidence type="ECO:0000256" key="6">
    <source>
        <dbReference type="ARBA" id="ARBA00023136"/>
    </source>
</evidence>
<dbReference type="GeneID" id="26261505"/>
<feature type="transmembrane region" description="Helical" evidence="7">
    <location>
        <begin position="110"/>
        <end position="128"/>
    </location>
</feature>
<feature type="transmembrane region" description="Helical" evidence="7">
    <location>
        <begin position="359"/>
        <end position="382"/>
    </location>
</feature>
<protein>
    <submittedName>
        <fullName evidence="9">Putative glucose transporter</fullName>
    </submittedName>
</protein>
<keyword evidence="6 7" id="KW-0472">Membrane</keyword>
<dbReference type="InterPro" id="IPR036259">
    <property type="entry name" value="MFS_trans_sf"/>
</dbReference>
<gene>
    <name evidence="9" type="ORF">M896_040660</name>
</gene>
<dbReference type="PANTHER" id="PTHR23503">
    <property type="entry name" value="SOLUTE CARRIER FAMILY 2"/>
    <property type="match status" value="1"/>
</dbReference>
<dbReference type="Proteomes" id="UP000031056">
    <property type="component" value="Unassembled WGS sequence"/>
</dbReference>
<dbReference type="InterPro" id="IPR045263">
    <property type="entry name" value="GLUT"/>
</dbReference>
<feature type="transmembrane region" description="Helical" evidence="7">
    <location>
        <begin position="162"/>
        <end position="184"/>
    </location>
</feature>
<feature type="domain" description="Major facilitator superfamily (MFS) profile" evidence="8">
    <location>
        <begin position="35"/>
        <end position="414"/>
    </location>
</feature>
<comment type="similarity">
    <text evidence="2">Belongs to the major facilitator superfamily. Sugar transporter (TC 2.A.1.1) family.</text>
</comment>
<dbReference type="PROSITE" id="PS50850">
    <property type="entry name" value="MFS"/>
    <property type="match status" value="1"/>
</dbReference>
<dbReference type="InParanoid" id="A0A0B2UFL9"/>
<keyword evidence="4 7" id="KW-0812">Transmembrane</keyword>
<feature type="transmembrane region" description="Helical" evidence="7">
    <location>
        <begin position="77"/>
        <end position="98"/>
    </location>
</feature>
<evidence type="ECO:0000256" key="3">
    <source>
        <dbReference type="ARBA" id="ARBA00022448"/>
    </source>
</evidence>
<dbReference type="HOGENOM" id="CLU_001265_30_14_1"/>
<accession>A0A0B2UFL9</accession>
<feature type="transmembrane region" description="Helical" evidence="7">
    <location>
        <begin position="134"/>
        <end position="155"/>
    </location>
</feature>
<proteinExistence type="inferred from homology"/>
<evidence type="ECO:0000256" key="4">
    <source>
        <dbReference type="ARBA" id="ARBA00022692"/>
    </source>
</evidence>